<gene>
    <name evidence="2" type="ORF">ElP_16600</name>
</gene>
<evidence type="ECO:0000313" key="2">
    <source>
        <dbReference type="EMBL" id="QDV33781.1"/>
    </source>
</evidence>
<dbReference type="Gene3D" id="2.60.120.10">
    <property type="entry name" value="Jelly Rolls"/>
    <property type="match status" value="1"/>
</dbReference>
<dbReference type="OrthoDB" id="9793184at2"/>
<dbReference type="Proteomes" id="UP000317835">
    <property type="component" value="Chromosome"/>
</dbReference>
<protein>
    <submittedName>
        <fullName evidence="2">Cupin domain protein</fullName>
    </submittedName>
</protein>
<dbReference type="AlphaFoldDB" id="A0A518GYW7"/>
<keyword evidence="3" id="KW-1185">Reference proteome</keyword>
<dbReference type="InterPro" id="IPR011051">
    <property type="entry name" value="RmlC_Cupin_sf"/>
</dbReference>
<dbReference type="InterPro" id="IPR013096">
    <property type="entry name" value="Cupin_2"/>
</dbReference>
<dbReference type="SUPFAM" id="SSF51182">
    <property type="entry name" value="RmlC-like cupins"/>
    <property type="match status" value="1"/>
</dbReference>
<organism evidence="2 3">
    <name type="scientific">Tautonia plasticadhaerens</name>
    <dbReference type="NCBI Taxonomy" id="2527974"/>
    <lineage>
        <taxon>Bacteria</taxon>
        <taxon>Pseudomonadati</taxon>
        <taxon>Planctomycetota</taxon>
        <taxon>Planctomycetia</taxon>
        <taxon>Isosphaerales</taxon>
        <taxon>Isosphaeraceae</taxon>
        <taxon>Tautonia</taxon>
    </lineage>
</organism>
<feature type="domain" description="Cupin type-2" evidence="1">
    <location>
        <begin position="43"/>
        <end position="101"/>
    </location>
</feature>
<dbReference type="KEGG" id="tpla:ElP_16600"/>
<sequence>MSHPFTFIADLAQEAVPPADGILSRTIHQDDQAKVVLFGFGAGQELSEHTATMPAALQFVSGEASLTLGDETMEARSGTFVHMPAGLRHAIRANSPTVMLLLLFKR</sequence>
<name>A0A518GYW7_9BACT</name>
<accession>A0A518GYW7</accession>
<evidence type="ECO:0000313" key="3">
    <source>
        <dbReference type="Proteomes" id="UP000317835"/>
    </source>
</evidence>
<dbReference type="RefSeq" id="WP_145268171.1">
    <property type="nucleotide sequence ID" value="NZ_CP036426.1"/>
</dbReference>
<dbReference type="EMBL" id="CP036426">
    <property type="protein sequence ID" value="QDV33781.1"/>
    <property type="molecule type" value="Genomic_DNA"/>
</dbReference>
<dbReference type="PANTHER" id="PTHR37694:SF1">
    <property type="entry name" value="SLR8022 PROTEIN"/>
    <property type="match status" value="1"/>
</dbReference>
<dbReference type="Pfam" id="PF07883">
    <property type="entry name" value="Cupin_2"/>
    <property type="match status" value="1"/>
</dbReference>
<dbReference type="InterPro" id="IPR014710">
    <property type="entry name" value="RmlC-like_jellyroll"/>
</dbReference>
<dbReference type="PANTHER" id="PTHR37694">
    <property type="entry name" value="SLR8022 PROTEIN"/>
    <property type="match status" value="1"/>
</dbReference>
<dbReference type="CDD" id="cd02230">
    <property type="entry name" value="cupin_HP0902-like"/>
    <property type="match status" value="1"/>
</dbReference>
<reference evidence="2 3" key="1">
    <citation type="submission" date="2019-02" db="EMBL/GenBank/DDBJ databases">
        <title>Deep-cultivation of Planctomycetes and their phenomic and genomic characterization uncovers novel biology.</title>
        <authorList>
            <person name="Wiegand S."/>
            <person name="Jogler M."/>
            <person name="Boedeker C."/>
            <person name="Pinto D."/>
            <person name="Vollmers J."/>
            <person name="Rivas-Marin E."/>
            <person name="Kohn T."/>
            <person name="Peeters S.H."/>
            <person name="Heuer A."/>
            <person name="Rast P."/>
            <person name="Oberbeckmann S."/>
            <person name="Bunk B."/>
            <person name="Jeske O."/>
            <person name="Meyerdierks A."/>
            <person name="Storesund J.E."/>
            <person name="Kallscheuer N."/>
            <person name="Luecker S."/>
            <person name="Lage O.M."/>
            <person name="Pohl T."/>
            <person name="Merkel B.J."/>
            <person name="Hornburger P."/>
            <person name="Mueller R.-W."/>
            <person name="Bruemmer F."/>
            <person name="Labrenz M."/>
            <person name="Spormann A.M."/>
            <person name="Op den Camp H."/>
            <person name="Overmann J."/>
            <person name="Amann R."/>
            <person name="Jetten M.S.M."/>
            <person name="Mascher T."/>
            <person name="Medema M.H."/>
            <person name="Devos D.P."/>
            <person name="Kaster A.-K."/>
            <person name="Ovreas L."/>
            <person name="Rohde M."/>
            <person name="Galperin M.Y."/>
            <person name="Jogler C."/>
        </authorList>
    </citation>
    <scope>NUCLEOTIDE SEQUENCE [LARGE SCALE GENOMIC DNA]</scope>
    <source>
        <strain evidence="2 3">ElP</strain>
    </source>
</reference>
<proteinExistence type="predicted"/>
<evidence type="ECO:0000259" key="1">
    <source>
        <dbReference type="Pfam" id="PF07883"/>
    </source>
</evidence>